<evidence type="ECO:0000256" key="7">
    <source>
        <dbReference type="ARBA" id="ARBA00023242"/>
    </source>
</evidence>
<dbReference type="Proteomes" id="UP001285441">
    <property type="component" value="Unassembled WGS sequence"/>
</dbReference>
<evidence type="ECO:0000256" key="2">
    <source>
        <dbReference type="ARBA" id="ARBA00022448"/>
    </source>
</evidence>
<keyword evidence="4" id="KW-0653">Protein transport</keyword>
<dbReference type="EMBL" id="JAULSW010000007">
    <property type="protein sequence ID" value="KAK3374961.1"/>
    <property type="molecule type" value="Genomic_DNA"/>
</dbReference>
<reference evidence="13" key="2">
    <citation type="submission" date="2023-06" db="EMBL/GenBank/DDBJ databases">
        <authorList>
            <consortium name="Lawrence Berkeley National Laboratory"/>
            <person name="Haridas S."/>
            <person name="Hensen N."/>
            <person name="Bonometti L."/>
            <person name="Westerberg I."/>
            <person name="Brannstrom I.O."/>
            <person name="Guillou S."/>
            <person name="Cros-Aarteil S."/>
            <person name="Calhoun S."/>
            <person name="Kuo A."/>
            <person name="Mondo S."/>
            <person name="Pangilinan J."/>
            <person name="Riley R."/>
            <person name="LaButti K."/>
            <person name="Andreopoulos B."/>
            <person name="Lipzen A."/>
            <person name="Chen C."/>
            <person name="Yanf M."/>
            <person name="Daum C."/>
            <person name="Ng V."/>
            <person name="Clum A."/>
            <person name="Steindorff A."/>
            <person name="Ohm R."/>
            <person name="Martin F."/>
            <person name="Silar P."/>
            <person name="Natvig D."/>
            <person name="Lalanne C."/>
            <person name="Gautier V."/>
            <person name="Ament-velasquez S.L."/>
            <person name="Kruys A."/>
            <person name="Hutchinson M.I."/>
            <person name="Powell A.J."/>
            <person name="Barry K."/>
            <person name="Miller A.N."/>
            <person name="Grigoriev I.V."/>
            <person name="Debuchy R."/>
            <person name="Gladieux P."/>
            <person name="Thoren M.H."/>
            <person name="Johannesson H."/>
        </authorList>
    </citation>
    <scope>NUCLEOTIDE SEQUENCE</scope>
    <source>
        <strain evidence="13">CBS 232.78</strain>
    </source>
</reference>
<comment type="subcellular location">
    <subcellularLocation>
        <location evidence="1">Nucleus</location>
        <location evidence="1">Nuclear pore complex</location>
    </subcellularLocation>
</comment>
<proteinExistence type="inferred from homology"/>
<gene>
    <name evidence="13" type="ORF">B0H63DRAFT_419328</name>
</gene>
<dbReference type="GO" id="GO:0051028">
    <property type="term" value="P:mRNA transport"/>
    <property type="evidence" value="ECO:0007669"/>
    <property type="project" value="UniProtKB-KW"/>
</dbReference>
<evidence type="ECO:0000256" key="4">
    <source>
        <dbReference type="ARBA" id="ARBA00022927"/>
    </source>
</evidence>
<dbReference type="InterPro" id="IPR044840">
    <property type="entry name" value="Nup188"/>
</dbReference>
<keyword evidence="2" id="KW-0813">Transport</keyword>
<evidence type="ECO:0000259" key="11">
    <source>
        <dbReference type="Pfam" id="PF18378"/>
    </source>
</evidence>
<evidence type="ECO:0000256" key="8">
    <source>
        <dbReference type="ARBA" id="ARBA00038387"/>
    </source>
</evidence>
<dbReference type="PANTHER" id="PTHR31431:SF1">
    <property type="entry name" value="NUCLEOPORIN NUP188"/>
    <property type="match status" value="1"/>
</dbReference>
<evidence type="ECO:0000256" key="1">
    <source>
        <dbReference type="ARBA" id="ARBA00004567"/>
    </source>
</evidence>
<evidence type="ECO:0000256" key="9">
    <source>
        <dbReference type="ARBA" id="ARBA00040174"/>
    </source>
</evidence>
<feature type="domain" description="Nucleoporin Nup188 N-terminal subdomain III" evidence="12">
    <location>
        <begin position="711"/>
        <end position="1160"/>
    </location>
</feature>
<dbReference type="GO" id="GO:0006606">
    <property type="term" value="P:protein import into nucleus"/>
    <property type="evidence" value="ECO:0007669"/>
    <property type="project" value="TreeGrafter"/>
</dbReference>
<dbReference type="Pfam" id="PF21093">
    <property type="entry name" value="Nup188_N-subdom_III"/>
    <property type="match status" value="1"/>
</dbReference>
<evidence type="ECO:0000259" key="10">
    <source>
        <dbReference type="Pfam" id="PF10487"/>
    </source>
</evidence>
<reference evidence="13" key="1">
    <citation type="journal article" date="2023" name="Mol. Phylogenet. Evol.">
        <title>Genome-scale phylogeny and comparative genomics of the fungal order Sordariales.</title>
        <authorList>
            <person name="Hensen N."/>
            <person name="Bonometti L."/>
            <person name="Westerberg I."/>
            <person name="Brannstrom I.O."/>
            <person name="Guillou S."/>
            <person name="Cros-Aarteil S."/>
            <person name="Calhoun S."/>
            <person name="Haridas S."/>
            <person name="Kuo A."/>
            <person name="Mondo S."/>
            <person name="Pangilinan J."/>
            <person name="Riley R."/>
            <person name="LaButti K."/>
            <person name="Andreopoulos B."/>
            <person name="Lipzen A."/>
            <person name="Chen C."/>
            <person name="Yan M."/>
            <person name="Daum C."/>
            <person name="Ng V."/>
            <person name="Clum A."/>
            <person name="Steindorff A."/>
            <person name="Ohm R.A."/>
            <person name="Martin F."/>
            <person name="Silar P."/>
            <person name="Natvig D.O."/>
            <person name="Lalanne C."/>
            <person name="Gautier V."/>
            <person name="Ament-Velasquez S.L."/>
            <person name="Kruys A."/>
            <person name="Hutchinson M.I."/>
            <person name="Powell A.J."/>
            <person name="Barry K."/>
            <person name="Miller A.N."/>
            <person name="Grigoriev I.V."/>
            <person name="Debuchy R."/>
            <person name="Gladieux P."/>
            <person name="Hiltunen Thoren M."/>
            <person name="Johannesson H."/>
        </authorList>
    </citation>
    <scope>NUCLEOTIDE SEQUENCE</scope>
    <source>
        <strain evidence="13">CBS 232.78</strain>
    </source>
</reference>
<evidence type="ECO:0000313" key="14">
    <source>
        <dbReference type="Proteomes" id="UP001285441"/>
    </source>
</evidence>
<dbReference type="Pfam" id="PF21094">
    <property type="entry name" value="Nup188_SH3-like"/>
    <property type="match status" value="1"/>
</dbReference>
<keyword evidence="7" id="KW-0539">Nucleus</keyword>
<dbReference type="InterPro" id="IPR048883">
    <property type="entry name" value="Nup188_N-subdom_III"/>
</dbReference>
<evidence type="ECO:0000256" key="3">
    <source>
        <dbReference type="ARBA" id="ARBA00022816"/>
    </source>
</evidence>
<sequence>MASLTDTTYFPPLGECLSGKRFILSWNLVASALDDTSSDRITSVAVSTFLRDGYIHHLIKTPSQLFAPPSPQTKTDFDTKTAAINVVPDPSNRYDLDAIKNDALWLSKNANINEVAALRIVAIEFQLRAHNHLNGPLSSQDIVNIQEAAGVSDAQASSILALLNTSAAADAETTWAEFETETRRRQRILAAYLSERRSFMSAADSLLTFSLHSRPASSTGPNVDSLRRDVLKDAFGYDELASVDEISIEAFEALVPSYILLLDDCLDRSQTAPATVDAQILTEQLEVDWIRTALTEAAHAISLAFQALDLAGSIFASPELVSKWFSFVDTYEFLELLQPVHELVAELIMPLKSLVCAMSLKVLNLPRALAYLNREIELLEFEDAYVSSADVLEQIHATLTAAANANILIATPVTFAWSLILHRMYIEYQDRAERRDTAQNQLAQDRFELDDDEAPGRGRRNSAGSIISIEKAPYDVFLVNRGLERDLQTIEQLALFAAQQGQVYDLISEMSTCLGSGQMGAFRPVVGARARVAFQDLLKMSFDFVGYQTEPVTAMASLLSAGRQYWDISLENSLTTTQGATARMLEDDVLRRNYLKQALNRYPCEFTPFANFCRILSAGLVSDDTCSELVMKLLLETPSLTVDWRPEWQQSVMFYEDDLSASNAFELAEDIDLFLPGPTVKRKFGGGEKFSIPMGTQGRFVSDNSSIALLEYEHSALALLGKRLEENVNGESNRCPLRPLTPDEVVEGIALLATVLRAQVLRLSGPAPSAGSEPGMEILKEASRSLPRTKDIIGVICDTLDVLIQQDLAQLDGTKIATMSACLQFLHAALAVCPGRIWTYVARCGLVNSETRAGRLSRITGNLDMFSERFDFLSSAIKFFSSLVDSAMTSAVERKSGTTANSRLGSGDDENPWVGTSDKILSRVSLLIAQTTVDVFENTATWRFPSEIDRSILVRDVVGIMDKIASYSFSIGTLDSPTGLTSCLVLAARYILDGFVSTSSSALRFQPLLATLLVAFQIPESTLYPQRSRIIADRLISILSFADTLLRAASYLNQSSTVIQTQLFKSASLIARLPAVRHAFRAPSITLLSALVGSAGKGSTEPPSLLGYLGTQISRSFIQTTSQLDKPFDRIPESVTMWKFFTTILRNRQQWMANCLLTGKTPREALKGEDKISKLSDDSVLATATEKLRSIKTTSSEETMAILEFFTSAQNHWPWTIFAMQKDSTFLQDLRSYVRELRSPSAVSRTDAAEAGFQARIAAYIAETFAMQLYHLRQIGQEQTFATEVVNDLDYFLRDGVQVDGYNASLHANFARNFNRVYPGCSIDDFKRTVLAPKELGANFFYALDAAESMLSYDPGWHGPRKNGFRHEMETANLNLSLVEAEVALFHAWEYLVLELSVCLLPKNATIARQMLQVAEQCLESNLRPQPPDNIFVRLTHSRANLTLTLLQRLARSSHLPSDITKLLTRISATINAVDDPFHVDRISYFRTLLKILFVVLRGSRHSANSAATQNSGSTDSPVAVTQLVLTILERVVAKLFRTLVTLVHETDSATTPEDIALITALLQACLAVPGIDQCQVQILNIMSSYDVLQVAISLFSWADKLADNGDPIYGELALLFLLELSALPSIAEQLACDGVLDHLTSASLTGFIRRGNVSPFSDNAGAARCYGIWAKGILPLLLNIFGALGSTIAPEVAVVLNQFPNLLQSSVERFEAPGISRTASRDSLQYISLISISEIHSLALLTRVLGALRGGNACVIPPVDWDAGSVLENVDFWLRSRKILRERLLPLGPRETDWRATKALDGSGCENMLEEKAVEQLEAVRDVLATDDFE</sequence>
<protein>
    <recommendedName>
        <fullName evidence="9">Nucleoporin NUP188</fullName>
    </recommendedName>
</protein>
<evidence type="ECO:0000256" key="6">
    <source>
        <dbReference type="ARBA" id="ARBA00023132"/>
    </source>
</evidence>
<evidence type="ECO:0000256" key="5">
    <source>
        <dbReference type="ARBA" id="ARBA00023010"/>
    </source>
</evidence>
<organism evidence="13 14">
    <name type="scientific">Podospora didyma</name>
    <dbReference type="NCBI Taxonomy" id="330526"/>
    <lineage>
        <taxon>Eukaryota</taxon>
        <taxon>Fungi</taxon>
        <taxon>Dikarya</taxon>
        <taxon>Ascomycota</taxon>
        <taxon>Pezizomycotina</taxon>
        <taxon>Sordariomycetes</taxon>
        <taxon>Sordariomycetidae</taxon>
        <taxon>Sordariales</taxon>
        <taxon>Podosporaceae</taxon>
        <taxon>Podospora</taxon>
    </lineage>
</organism>
<keyword evidence="6" id="KW-0906">Nuclear pore complex</keyword>
<dbReference type="Gene3D" id="1.25.10.70">
    <property type="match status" value="1"/>
</dbReference>
<dbReference type="GO" id="GO:0044611">
    <property type="term" value="C:nuclear pore inner ring"/>
    <property type="evidence" value="ECO:0007669"/>
    <property type="project" value="TreeGrafter"/>
</dbReference>
<dbReference type="InterPro" id="IPR041634">
    <property type="entry name" value="Nup188_C"/>
</dbReference>
<feature type="domain" description="Nucleoporin Nup188 N-terminal" evidence="10">
    <location>
        <begin position="176"/>
        <end position="440"/>
    </location>
</feature>
<dbReference type="GO" id="GO:0017056">
    <property type="term" value="F:structural constituent of nuclear pore"/>
    <property type="evidence" value="ECO:0007669"/>
    <property type="project" value="InterPro"/>
</dbReference>
<dbReference type="GO" id="GO:0006405">
    <property type="term" value="P:RNA export from nucleus"/>
    <property type="evidence" value="ECO:0007669"/>
    <property type="project" value="TreeGrafter"/>
</dbReference>
<feature type="domain" description="Nuclear pore protein Nup188 C-terminal" evidence="11">
    <location>
        <begin position="1463"/>
        <end position="1825"/>
    </location>
</feature>
<dbReference type="Pfam" id="PF18378">
    <property type="entry name" value="Nup188_C"/>
    <property type="match status" value="1"/>
</dbReference>
<dbReference type="PANTHER" id="PTHR31431">
    <property type="entry name" value="NUCLEOPORIN NUP188 HOMOLOG"/>
    <property type="match status" value="1"/>
</dbReference>
<keyword evidence="5" id="KW-0811">Translocation</keyword>
<evidence type="ECO:0000313" key="13">
    <source>
        <dbReference type="EMBL" id="KAK3374961.1"/>
    </source>
</evidence>
<evidence type="ECO:0000259" key="12">
    <source>
        <dbReference type="Pfam" id="PF21093"/>
    </source>
</evidence>
<keyword evidence="14" id="KW-1185">Reference proteome</keyword>
<comment type="similarity">
    <text evidence="8">Belongs to the Nup188 family.</text>
</comment>
<name>A0AAE0KEC2_9PEZI</name>
<keyword evidence="3" id="KW-0509">mRNA transport</keyword>
<dbReference type="InterPro" id="IPR018864">
    <property type="entry name" value="Nucleoporin_Nup188_N"/>
</dbReference>
<comment type="caution">
    <text evidence="13">The sequence shown here is derived from an EMBL/GenBank/DDBJ whole genome shotgun (WGS) entry which is preliminary data.</text>
</comment>
<accession>A0AAE0KEC2</accession>
<dbReference type="Pfam" id="PF10487">
    <property type="entry name" value="Nup188_N"/>
    <property type="match status" value="1"/>
</dbReference>